<evidence type="ECO:0000313" key="1">
    <source>
        <dbReference type="EMBL" id="BDD87434.1"/>
    </source>
</evidence>
<gene>
    <name evidence="1" type="ORF">DPPLL_17990</name>
</gene>
<dbReference type="EMBL" id="AP025516">
    <property type="protein sequence ID" value="BDD87434.1"/>
    <property type="molecule type" value="Genomic_DNA"/>
</dbReference>
<reference evidence="1 2" key="1">
    <citation type="submission" date="2022-01" db="EMBL/GenBank/DDBJ databases">
        <title>Desulfofustis limnae sp. nov., a novel mesophilic sulfate-reducing bacterium isolated from marsh soil.</title>
        <authorList>
            <person name="Watanabe M."/>
            <person name="Takahashi A."/>
            <person name="Kojima H."/>
            <person name="Fukui M."/>
        </authorList>
    </citation>
    <scope>NUCLEOTIDE SEQUENCE [LARGE SCALE GENOMIC DNA]</scope>
    <source>
        <strain evidence="1 2">PPLL</strain>
    </source>
</reference>
<dbReference type="RefSeq" id="WP_284154460.1">
    <property type="nucleotide sequence ID" value="NZ_AP025516.1"/>
</dbReference>
<dbReference type="Proteomes" id="UP000830055">
    <property type="component" value="Chromosome"/>
</dbReference>
<evidence type="ECO:0000313" key="2">
    <source>
        <dbReference type="Proteomes" id="UP000830055"/>
    </source>
</evidence>
<protein>
    <submittedName>
        <fullName evidence="1">Uncharacterized protein</fullName>
    </submittedName>
</protein>
<keyword evidence="2" id="KW-1185">Reference proteome</keyword>
<sequence>MQGATQEVSDPSPLLRLKLQPEDLPRLATLLQAGFYITAVEGDSVSSVLQRLPGFTPEYIERDVQTIFLNGTAIDDLSVPLTGSSAVIALSAAMPGLAGAILRKNSPHASLRQPFIGGRRTTTGSPLAVQIKLFNQLAVERGPELCRAGVSVKASELTSFFRLRPALVQELQHISLDGAPVTVAELLDRLSSKDLVTMRAA</sequence>
<accession>A0ABM7W931</accession>
<organism evidence="1 2">
    <name type="scientific">Desulfofustis limnaeus</name>
    <dbReference type="NCBI Taxonomy" id="2740163"/>
    <lineage>
        <taxon>Bacteria</taxon>
        <taxon>Pseudomonadati</taxon>
        <taxon>Thermodesulfobacteriota</taxon>
        <taxon>Desulfobulbia</taxon>
        <taxon>Desulfobulbales</taxon>
        <taxon>Desulfocapsaceae</taxon>
        <taxon>Desulfofustis</taxon>
    </lineage>
</organism>
<proteinExistence type="predicted"/>
<name>A0ABM7W931_9BACT</name>